<keyword evidence="2" id="KW-1185">Reference proteome</keyword>
<dbReference type="Proteomes" id="UP000784294">
    <property type="component" value="Unassembled WGS sequence"/>
</dbReference>
<dbReference type="EMBL" id="CAAALY010257756">
    <property type="protein sequence ID" value="VEL38382.1"/>
    <property type="molecule type" value="Genomic_DNA"/>
</dbReference>
<accession>A0A448XJU4</accession>
<evidence type="ECO:0000313" key="2">
    <source>
        <dbReference type="Proteomes" id="UP000784294"/>
    </source>
</evidence>
<comment type="caution">
    <text evidence="1">The sequence shown here is derived from an EMBL/GenBank/DDBJ whole genome shotgun (WGS) entry which is preliminary data.</text>
</comment>
<gene>
    <name evidence="1" type="ORF">PXEA_LOCUS31822</name>
</gene>
<evidence type="ECO:0000313" key="1">
    <source>
        <dbReference type="EMBL" id="VEL38382.1"/>
    </source>
</evidence>
<proteinExistence type="predicted"/>
<name>A0A448XJU4_9PLAT</name>
<dbReference type="AlphaFoldDB" id="A0A448XJU4"/>
<protein>
    <submittedName>
        <fullName evidence="1">Uncharacterized protein</fullName>
    </submittedName>
</protein>
<reference evidence="1" key="1">
    <citation type="submission" date="2018-11" db="EMBL/GenBank/DDBJ databases">
        <authorList>
            <consortium name="Pathogen Informatics"/>
        </authorList>
    </citation>
    <scope>NUCLEOTIDE SEQUENCE</scope>
</reference>
<organism evidence="1 2">
    <name type="scientific">Protopolystoma xenopodis</name>
    <dbReference type="NCBI Taxonomy" id="117903"/>
    <lineage>
        <taxon>Eukaryota</taxon>
        <taxon>Metazoa</taxon>
        <taxon>Spiralia</taxon>
        <taxon>Lophotrochozoa</taxon>
        <taxon>Platyhelminthes</taxon>
        <taxon>Monogenea</taxon>
        <taxon>Polyopisthocotylea</taxon>
        <taxon>Polystomatidea</taxon>
        <taxon>Polystomatidae</taxon>
        <taxon>Protopolystoma</taxon>
    </lineage>
</organism>
<sequence length="225" mass="24922">MYLLVYPKKPSDSLHLARPRSAQDGASDIQSERNKKVSVCQFPFVRAGSSARHTPSGRSVPVHTLACKPGTRAGDPHGTVYNLIAVFLSPVCRAEVVFAAGSLLFANATTATATATTADTNINADSDLCLDCLKMDPHDDDFIECIRLKCPNKISFSTFSLDLLNFYPRDVCFLYFEVARQIKSIRKISQNISDASMPSFDVSADSEWTWMIQIHFSCSRPIELY</sequence>